<dbReference type="PANTHER" id="PTHR22803">
    <property type="entry name" value="MANNOSE, PHOSPHOLIPASE, LECTIN RECEPTOR RELATED"/>
    <property type="match status" value="1"/>
</dbReference>
<dbReference type="Proteomes" id="UP001295444">
    <property type="component" value="Chromosome 03"/>
</dbReference>
<dbReference type="EMBL" id="OW240914">
    <property type="protein sequence ID" value="CAH2273535.1"/>
    <property type="molecule type" value="Genomic_DNA"/>
</dbReference>
<keyword evidence="6" id="KW-1185">Reference proteome</keyword>
<feature type="compositionally biased region" description="Basic and acidic residues" evidence="2">
    <location>
        <begin position="227"/>
        <end position="237"/>
    </location>
</feature>
<proteinExistence type="predicted"/>
<dbReference type="InterPro" id="IPR016186">
    <property type="entry name" value="C-type_lectin-like/link_sf"/>
</dbReference>
<feature type="transmembrane region" description="Helical" evidence="3">
    <location>
        <begin position="404"/>
        <end position="430"/>
    </location>
</feature>
<dbReference type="SUPFAM" id="SSF56436">
    <property type="entry name" value="C-type lectin-like"/>
    <property type="match status" value="1"/>
</dbReference>
<feature type="region of interest" description="Disordered" evidence="2">
    <location>
        <begin position="194"/>
        <end position="274"/>
    </location>
</feature>
<gene>
    <name evidence="5" type="ORF">PECUL_23A003630</name>
</gene>
<dbReference type="PROSITE" id="PS50041">
    <property type="entry name" value="C_TYPE_LECTIN_2"/>
    <property type="match status" value="1"/>
</dbReference>
<evidence type="ECO:0000256" key="1">
    <source>
        <dbReference type="ARBA" id="ARBA00023157"/>
    </source>
</evidence>
<dbReference type="Gene3D" id="3.10.100.10">
    <property type="entry name" value="Mannose-Binding Protein A, subunit A"/>
    <property type="match status" value="1"/>
</dbReference>
<protein>
    <recommendedName>
        <fullName evidence="4">C-type lectin domain-containing protein</fullName>
    </recommendedName>
</protein>
<name>A0AAD1VX92_PELCU</name>
<evidence type="ECO:0000256" key="3">
    <source>
        <dbReference type="SAM" id="Phobius"/>
    </source>
</evidence>
<dbReference type="InterPro" id="IPR018378">
    <property type="entry name" value="C-type_lectin_CS"/>
</dbReference>
<dbReference type="InterPro" id="IPR050111">
    <property type="entry name" value="C-type_lectin/snaclec_domain"/>
</dbReference>
<feature type="compositionally biased region" description="Polar residues" evidence="2">
    <location>
        <begin position="213"/>
        <end position="223"/>
    </location>
</feature>
<dbReference type="InterPro" id="IPR016187">
    <property type="entry name" value="CTDL_fold"/>
</dbReference>
<dbReference type="SMART" id="SM00034">
    <property type="entry name" value="CLECT"/>
    <property type="match status" value="1"/>
</dbReference>
<dbReference type="PROSITE" id="PS00615">
    <property type="entry name" value="C_TYPE_LECTIN_1"/>
    <property type="match status" value="1"/>
</dbReference>
<keyword evidence="3" id="KW-1133">Transmembrane helix</keyword>
<evidence type="ECO:0000259" key="4">
    <source>
        <dbReference type="PROSITE" id="PS50041"/>
    </source>
</evidence>
<keyword evidence="3" id="KW-0812">Transmembrane</keyword>
<evidence type="ECO:0000313" key="6">
    <source>
        <dbReference type="Proteomes" id="UP001295444"/>
    </source>
</evidence>
<sequence>MEDFLARSGALADTAETLSISDEHDEHALSVLWSRSTKDLSHTNTPKELYNDLLKLKRRAIDLDLHRVFISDYYRAKRIPRGFRVRNAPTIGRQNPDICKRWMNIANKCSLDWMVIVVEEVGKELIQVKKSIQEFEATNVTSLQAPTTNKMLIKLQDDIHKYQNDLIRFKKQKLSKVNHDYTHHQVYRWLSGMDMNTRNAPPRFRPRISRPSLQTIDISSGESASDAESKDTRHQSRPEPFLGAGIHHQDPPGMSTEASGTEKKRPPRPNLTPDEKAALQDLREDTNIVIRLADKGGGVVIQSYQQYKCEIMRQLNDTSTYRKLTYDPVQSFQKKIQQLIEIGLQAGYVDSNTAKDAVLLQKRIECSGLTPSELLGQQMSSLAAPLPPDKQVGENNSTPGRVTVILKVLLIIMFLFLIALTILVFLFYYIASGEIKKSVSERMQQHLNVSEEISVLKKSLFERMQQEIAQNNILSEVQSIKETLDKICKTCPSGWRATGCSCYYFSSSTLQWDKARDECYKFNSALVTFSSKNDMDTFNKLFTVSTRYWMGLRRDATNINMWKWLDGTELTFTNWASGEPNNYGNKEHCGEILSGPWNDRNCDDSVNFICRKVWIS</sequence>
<reference evidence="5" key="1">
    <citation type="submission" date="2022-03" db="EMBL/GenBank/DDBJ databases">
        <authorList>
            <person name="Alioto T."/>
            <person name="Alioto T."/>
            <person name="Gomez Garrido J."/>
        </authorList>
    </citation>
    <scope>NUCLEOTIDE SEQUENCE</scope>
</reference>
<keyword evidence="1" id="KW-1015">Disulfide bond</keyword>
<dbReference type="InterPro" id="IPR001304">
    <property type="entry name" value="C-type_lectin-like"/>
</dbReference>
<keyword evidence="3" id="KW-0472">Membrane</keyword>
<feature type="domain" description="C-type lectin" evidence="4">
    <location>
        <begin position="498"/>
        <end position="611"/>
    </location>
</feature>
<evidence type="ECO:0000313" key="5">
    <source>
        <dbReference type="EMBL" id="CAH2273535.1"/>
    </source>
</evidence>
<accession>A0AAD1VX92</accession>
<dbReference type="AlphaFoldDB" id="A0AAD1VX92"/>
<evidence type="ECO:0000256" key="2">
    <source>
        <dbReference type="SAM" id="MobiDB-lite"/>
    </source>
</evidence>
<organism evidence="5 6">
    <name type="scientific">Pelobates cultripes</name>
    <name type="common">Western spadefoot toad</name>
    <dbReference type="NCBI Taxonomy" id="61616"/>
    <lineage>
        <taxon>Eukaryota</taxon>
        <taxon>Metazoa</taxon>
        <taxon>Chordata</taxon>
        <taxon>Craniata</taxon>
        <taxon>Vertebrata</taxon>
        <taxon>Euteleostomi</taxon>
        <taxon>Amphibia</taxon>
        <taxon>Batrachia</taxon>
        <taxon>Anura</taxon>
        <taxon>Pelobatoidea</taxon>
        <taxon>Pelobatidae</taxon>
        <taxon>Pelobates</taxon>
    </lineage>
</organism>
<dbReference type="Pfam" id="PF00059">
    <property type="entry name" value="Lectin_C"/>
    <property type="match status" value="1"/>
</dbReference>